<evidence type="ECO:0000256" key="1">
    <source>
        <dbReference type="ARBA" id="ARBA00022801"/>
    </source>
</evidence>
<feature type="signal peptide" evidence="3">
    <location>
        <begin position="1"/>
        <end position="25"/>
    </location>
</feature>
<protein>
    <submittedName>
        <fullName evidence="5">PP2C family protein-serine/threonine phosphatase</fullName>
    </submittedName>
</protein>
<feature type="transmembrane region" description="Helical" evidence="2">
    <location>
        <begin position="344"/>
        <end position="365"/>
    </location>
</feature>
<feature type="domain" description="PPM-type phosphatase" evidence="4">
    <location>
        <begin position="429"/>
        <end position="627"/>
    </location>
</feature>
<dbReference type="PANTHER" id="PTHR43156:SF2">
    <property type="entry name" value="STAGE II SPORULATION PROTEIN E"/>
    <property type="match status" value="1"/>
</dbReference>
<keyword evidence="3" id="KW-0732">Signal</keyword>
<proteinExistence type="predicted"/>
<dbReference type="InterPro" id="IPR001932">
    <property type="entry name" value="PPM-type_phosphatase-like_dom"/>
</dbReference>
<dbReference type="EMBL" id="CP121196">
    <property type="protein sequence ID" value="XBH18246.1"/>
    <property type="molecule type" value="Genomic_DNA"/>
</dbReference>
<dbReference type="InterPro" id="IPR036457">
    <property type="entry name" value="PPM-type-like_dom_sf"/>
</dbReference>
<dbReference type="SUPFAM" id="SSF81606">
    <property type="entry name" value="PP2C-like"/>
    <property type="match status" value="1"/>
</dbReference>
<dbReference type="SMART" id="SM00331">
    <property type="entry name" value="PP2C_SIG"/>
    <property type="match status" value="1"/>
</dbReference>
<organism evidence="5">
    <name type="scientific">Telmatobacter sp. DSM 110680</name>
    <dbReference type="NCBI Taxonomy" id="3036704"/>
    <lineage>
        <taxon>Bacteria</taxon>
        <taxon>Pseudomonadati</taxon>
        <taxon>Acidobacteriota</taxon>
        <taxon>Terriglobia</taxon>
        <taxon>Terriglobales</taxon>
        <taxon>Acidobacteriaceae</taxon>
        <taxon>Telmatobacter</taxon>
    </lineage>
</organism>
<dbReference type="InterPro" id="IPR052016">
    <property type="entry name" value="Bact_Sigma-Reg"/>
</dbReference>
<dbReference type="RefSeq" id="WP_348263469.1">
    <property type="nucleotide sequence ID" value="NZ_CP121196.1"/>
</dbReference>
<feature type="transmembrane region" description="Helical" evidence="2">
    <location>
        <begin position="310"/>
        <end position="332"/>
    </location>
</feature>
<reference evidence="5" key="1">
    <citation type="submission" date="2023-03" db="EMBL/GenBank/DDBJ databases">
        <title>Edaphobacter sp.</title>
        <authorList>
            <person name="Huber K.J."/>
            <person name="Papendorf J."/>
            <person name="Pilke C."/>
            <person name="Bunk B."/>
            <person name="Sproeer C."/>
            <person name="Pester M."/>
        </authorList>
    </citation>
    <scope>NUCLEOTIDE SEQUENCE</scope>
    <source>
        <strain evidence="5">DSM 110680</strain>
    </source>
</reference>
<sequence>MRHACFLVALGLIPLAAAPLSRAQAIVTHSANGPASLDGPWLLYEGDPPGGEFASADTRPGQNFTLGTTERVSPQGSKVVWLRTTVTPDEQVSNPALLVNPNAEECQVFVNQQKAADCSNWPRTTDAARRWLLIHLPAGQAKVALRIVGIDGGAARLPRAGEVLFGSAPVLKDIRTATDATHFYRYLPQALLCAGELLGGVILLLVFRNDPHGRAYLWFAAFLFLDGTMSLESVFSWVYPLLPLTFAPLTDALGMIGRYAPLVGFIAAFTGVRLNRWMRGYQVLLLAIPVLFGLPFLSLQFTWLPRLSDTAFHLILLVVQVPFVVGSLGFLGWKWKRGNAEAGLLLPSFLLASIIEVLGITVPWFRAFHVRRFRFDFDDLSMFFFLVSIGPVLLSRHRRITLEHERATAELDAAREIQQRLVPKTIPALIGCCIEAAYLPAEEVGGDFYQILSRPDGSLVIAVGDVSGKGLKAAMTGVLAIGALRTLAFEGLGPAAILMRLNAELVRASNGGFVTCFCGVLDSCGTLRYANAGHLAPFRNGREIDVAGTLPLGIVLDAAYEESTLALDPGDRLTLLSDGVVEAQNADGELFGFERTRQISAQAAQSIAEQAQRFGQTDDITVLTLNRLAIA</sequence>
<dbReference type="Pfam" id="PF07228">
    <property type="entry name" value="SpoIIE"/>
    <property type="match status" value="1"/>
</dbReference>
<dbReference type="PANTHER" id="PTHR43156">
    <property type="entry name" value="STAGE II SPORULATION PROTEIN E-RELATED"/>
    <property type="match status" value="1"/>
</dbReference>
<feature type="chain" id="PRO_5043414248" evidence="3">
    <location>
        <begin position="26"/>
        <end position="631"/>
    </location>
</feature>
<dbReference type="AlphaFoldDB" id="A0AAU7DLR0"/>
<keyword evidence="2" id="KW-0472">Membrane</keyword>
<evidence type="ECO:0000313" key="5">
    <source>
        <dbReference type="EMBL" id="XBH18246.1"/>
    </source>
</evidence>
<feature type="transmembrane region" description="Helical" evidence="2">
    <location>
        <begin position="216"/>
        <end position="240"/>
    </location>
</feature>
<gene>
    <name evidence="5" type="ORF">P8935_02685</name>
</gene>
<feature type="transmembrane region" description="Helical" evidence="2">
    <location>
        <begin position="284"/>
        <end position="304"/>
    </location>
</feature>
<evidence type="ECO:0000259" key="4">
    <source>
        <dbReference type="SMART" id="SM00331"/>
    </source>
</evidence>
<keyword evidence="1" id="KW-0378">Hydrolase</keyword>
<evidence type="ECO:0000256" key="3">
    <source>
        <dbReference type="SAM" id="SignalP"/>
    </source>
</evidence>
<keyword evidence="2" id="KW-0812">Transmembrane</keyword>
<dbReference type="Gene3D" id="3.60.40.10">
    <property type="entry name" value="PPM-type phosphatase domain"/>
    <property type="match status" value="1"/>
</dbReference>
<evidence type="ECO:0000256" key="2">
    <source>
        <dbReference type="SAM" id="Phobius"/>
    </source>
</evidence>
<keyword evidence="2" id="KW-1133">Transmembrane helix</keyword>
<dbReference type="GO" id="GO:0016791">
    <property type="term" value="F:phosphatase activity"/>
    <property type="evidence" value="ECO:0007669"/>
    <property type="project" value="TreeGrafter"/>
</dbReference>
<feature type="transmembrane region" description="Helical" evidence="2">
    <location>
        <begin position="186"/>
        <end position="207"/>
    </location>
</feature>
<feature type="transmembrane region" description="Helical" evidence="2">
    <location>
        <begin position="252"/>
        <end position="272"/>
    </location>
</feature>
<accession>A0AAU7DLR0</accession>
<name>A0AAU7DLR0_9BACT</name>